<dbReference type="InterPro" id="IPR025272">
    <property type="entry name" value="SocA_Panacea"/>
</dbReference>
<accession>A0A2T2WPX8</accession>
<protein>
    <recommendedName>
        <fullName evidence="1">Antitoxin SocA-like Panacea domain-containing protein</fullName>
    </recommendedName>
</protein>
<organism evidence="2 3">
    <name type="scientific">Sulfobacillus benefaciens</name>
    <dbReference type="NCBI Taxonomy" id="453960"/>
    <lineage>
        <taxon>Bacteria</taxon>
        <taxon>Bacillati</taxon>
        <taxon>Bacillota</taxon>
        <taxon>Clostridia</taxon>
        <taxon>Eubacteriales</taxon>
        <taxon>Clostridiales Family XVII. Incertae Sedis</taxon>
        <taxon>Sulfobacillus</taxon>
    </lineage>
</organism>
<gene>
    <name evidence="2" type="ORF">C7B43_19380</name>
</gene>
<feature type="domain" description="Antitoxin SocA-like Panacea" evidence="1">
    <location>
        <begin position="32"/>
        <end position="129"/>
    </location>
</feature>
<proteinExistence type="predicted"/>
<name>A0A2T2WPX8_9FIRM</name>
<comment type="caution">
    <text evidence="2">The sequence shown here is derived from an EMBL/GenBank/DDBJ whole genome shotgun (WGS) entry which is preliminary data.</text>
</comment>
<dbReference type="AlphaFoldDB" id="A0A2T2WPX8"/>
<reference evidence="2 3" key="1">
    <citation type="journal article" date="2014" name="BMC Genomics">
        <title>Comparison of environmental and isolate Sulfobacillus genomes reveals diverse carbon, sulfur, nitrogen, and hydrogen metabolisms.</title>
        <authorList>
            <person name="Justice N.B."/>
            <person name="Norman A."/>
            <person name="Brown C.T."/>
            <person name="Singh A."/>
            <person name="Thomas B.C."/>
            <person name="Banfield J.F."/>
        </authorList>
    </citation>
    <scope>NUCLEOTIDE SEQUENCE [LARGE SCALE GENOMIC DNA]</scope>
    <source>
        <strain evidence="2">AMDSBA1</strain>
    </source>
</reference>
<evidence type="ECO:0000313" key="2">
    <source>
        <dbReference type="EMBL" id="PSR24297.1"/>
    </source>
</evidence>
<dbReference type="Pfam" id="PF13274">
    <property type="entry name" value="SocA_Panacea"/>
    <property type="match status" value="1"/>
</dbReference>
<sequence length="163" mass="19508">MEERLIDYQNVADYFIALSNVTGNLISNPKFQKLMYYAQAWHLALFDHRLFDGAFEAWAHGPVLPSLYHEYEKFSWKPVEREDLTELSIHYLESTLGERVTEFLSEIVEEYFGLTTYELERLTHKEDPWRRARQGLNADEPCNRIIQDEWMAEFYKKFTVQEV</sequence>
<dbReference type="EMBL" id="PXYT01000083">
    <property type="protein sequence ID" value="PSR24297.1"/>
    <property type="molecule type" value="Genomic_DNA"/>
</dbReference>
<dbReference type="Proteomes" id="UP000242699">
    <property type="component" value="Unassembled WGS sequence"/>
</dbReference>
<evidence type="ECO:0000259" key="1">
    <source>
        <dbReference type="Pfam" id="PF13274"/>
    </source>
</evidence>
<evidence type="ECO:0000313" key="3">
    <source>
        <dbReference type="Proteomes" id="UP000242699"/>
    </source>
</evidence>